<reference evidence="1 2" key="1">
    <citation type="submission" date="2021-06" db="EMBL/GenBank/DDBJ databases">
        <authorList>
            <person name="Palmer J.M."/>
        </authorList>
    </citation>
    <scope>NUCLEOTIDE SEQUENCE [LARGE SCALE GENOMIC DNA]</scope>
    <source>
        <strain evidence="1 2">GA_2019</strain>
        <tissue evidence="1">Muscle</tissue>
    </source>
</reference>
<proteinExistence type="predicted"/>
<dbReference type="Proteomes" id="UP001476798">
    <property type="component" value="Unassembled WGS sequence"/>
</dbReference>
<evidence type="ECO:0000313" key="1">
    <source>
        <dbReference type="EMBL" id="MEQ2169478.1"/>
    </source>
</evidence>
<comment type="caution">
    <text evidence="1">The sequence shown here is derived from an EMBL/GenBank/DDBJ whole genome shotgun (WGS) entry which is preliminary data.</text>
</comment>
<organism evidence="1 2">
    <name type="scientific">Goodea atripinnis</name>
    <dbReference type="NCBI Taxonomy" id="208336"/>
    <lineage>
        <taxon>Eukaryota</taxon>
        <taxon>Metazoa</taxon>
        <taxon>Chordata</taxon>
        <taxon>Craniata</taxon>
        <taxon>Vertebrata</taxon>
        <taxon>Euteleostomi</taxon>
        <taxon>Actinopterygii</taxon>
        <taxon>Neopterygii</taxon>
        <taxon>Teleostei</taxon>
        <taxon>Neoteleostei</taxon>
        <taxon>Acanthomorphata</taxon>
        <taxon>Ovalentaria</taxon>
        <taxon>Atherinomorphae</taxon>
        <taxon>Cyprinodontiformes</taxon>
        <taxon>Goodeidae</taxon>
        <taxon>Goodea</taxon>
    </lineage>
</organism>
<evidence type="ECO:0000313" key="2">
    <source>
        <dbReference type="Proteomes" id="UP001476798"/>
    </source>
</evidence>
<keyword evidence="2" id="KW-1185">Reference proteome</keyword>
<protein>
    <submittedName>
        <fullName evidence="1">Uncharacterized protein</fullName>
    </submittedName>
</protein>
<sequence length="139" mass="15853">MLLGIRDSLLMLPCVRQRSGELPALLALVPEELLWRDPAWDPSKRKCWKSGRRRGTCSGKRVRVRSWIHSIGDSGCFGLLPVYPTSAEQAQLMDYCWSSMRRGFFTHPTTMISFISVFSDFLTCFIAHDAPQVISLYQP</sequence>
<gene>
    <name evidence="1" type="ORF">GOODEAATRI_025625</name>
</gene>
<dbReference type="EMBL" id="JAHRIO010033024">
    <property type="protein sequence ID" value="MEQ2169478.1"/>
    <property type="molecule type" value="Genomic_DNA"/>
</dbReference>
<accession>A0ABV0NDM0</accession>
<name>A0ABV0NDM0_9TELE</name>